<dbReference type="Proteomes" id="UP000242288">
    <property type="component" value="Unassembled WGS sequence"/>
</dbReference>
<accession>A0A2J6WQ40</accession>
<name>A0A2J6WQ40_9BACT</name>
<protein>
    <submittedName>
        <fullName evidence="2">Uncharacterized protein</fullName>
    </submittedName>
</protein>
<feature type="transmembrane region" description="Helical" evidence="1">
    <location>
        <begin position="6"/>
        <end position="26"/>
    </location>
</feature>
<dbReference type="EMBL" id="PNIO01000007">
    <property type="protein sequence ID" value="PMP72514.1"/>
    <property type="molecule type" value="Genomic_DNA"/>
</dbReference>
<evidence type="ECO:0000313" key="3">
    <source>
        <dbReference type="Proteomes" id="UP000242288"/>
    </source>
</evidence>
<keyword evidence="1" id="KW-1133">Transmembrane helix</keyword>
<proteinExistence type="predicted"/>
<organism evidence="2 3">
    <name type="scientific">Thermodesulfovibrio aggregans</name>
    <dbReference type="NCBI Taxonomy" id="86166"/>
    <lineage>
        <taxon>Bacteria</taxon>
        <taxon>Pseudomonadati</taxon>
        <taxon>Nitrospirota</taxon>
        <taxon>Thermodesulfovibrionia</taxon>
        <taxon>Thermodesulfovibrionales</taxon>
        <taxon>Thermodesulfovibrionaceae</taxon>
        <taxon>Thermodesulfovibrio</taxon>
    </lineage>
</organism>
<gene>
    <name evidence="2" type="ORF">C0186_00870</name>
</gene>
<evidence type="ECO:0000313" key="2">
    <source>
        <dbReference type="EMBL" id="PMP72514.1"/>
    </source>
</evidence>
<reference evidence="2 3" key="1">
    <citation type="submission" date="2018-01" db="EMBL/GenBank/DDBJ databases">
        <title>Metagenomic assembled genomes from two thermal pools in the Uzon Caldera, Kamchatka, Russia.</title>
        <authorList>
            <person name="Wilkins L."/>
            <person name="Ettinger C."/>
        </authorList>
    </citation>
    <scope>NUCLEOTIDE SEQUENCE [LARGE SCALE GENOMIC DNA]</scope>
    <source>
        <strain evidence="2">ZAV-04</strain>
    </source>
</reference>
<dbReference type="AlphaFoldDB" id="A0A2J6WQ40"/>
<keyword evidence="1" id="KW-0472">Membrane</keyword>
<evidence type="ECO:0000256" key="1">
    <source>
        <dbReference type="SAM" id="Phobius"/>
    </source>
</evidence>
<sequence length="86" mass="9467">MVRKKVYLLVLMAAMITVLIMGYAVAQNKEFKAVSSHEKTDYCPVSQGDTQKDVLKIAVKPCTPSGWWCTSNSQCCSGKCTNNVCD</sequence>
<keyword evidence="1" id="KW-0812">Transmembrane</keyword>
<comment type="caution">
    <text evidence="2">The sequence shown here is derived from an EMBL/GenBank/DDBJ whole genome shotgun (WGS) entry which is preliminary data.</text>
</comment>